<dbReference type="InterPro" id="IPR003602">
    <property type="entry name" value="Topo_IA_DNA-bd_dom"/>
</dbReference>
<dbReference type="InterPro" id="IPR025589">
    <property type="entry name" value="Toprim_C_rpt"/>
</dbReference>
<dbReference type="InterPro" id="IPR013825">
    <property type="entry name" value="Topo_IA_cen_sub2"/>
</dbReference>
<comment type="catalytic activity">
    <reaction evidence="1">
        <text>ATP-independent breakage of single-stranded DNA, followed by passage and rejoining.</text>
        <dbReference type="EC" id="5.6.2.1"/>
    </reaction>
</comment>
<dbReference type="Pfam" id="PF01751">
    <property type="entry name" value="Toprim"/>
    <property type="match status" value="1"/>
</dbReference>
<evidence type="ECO:0000256" key="1">
    <source>
        <dbReference type="ARBA" id="ARBA00000213"/>
    </source>
</evidence>
<dbReference type="Pfam" id="PF13342">
    <property type="entry name" value="Toprim_Crpt"/>
    <property type="match status" value="1"/>
</dbReference>
<dbReference type="InterPro" id="IPR023406">
    <property type="entry name" value="Topo_IA_AS"/>
</dbReference>
<dbReference type="EC" id="5.6.2.1" evidence="3"/>
<dbReference type="CDD" id="cd03362">
    <property type="entry name" value="TOPRIM_TopoIA_TopoIII"/>
    <property type="match status" value="1"/>
</dbReference>
<evidence type="ECO:0000256" key="7">
    <source>
        <dbReference type="ARBA" id="ARBA00023125"/>
    </source>
</evidence>
<dbReference type="InterPro" id="IPR023405">
    <property type="entry name" value="Topo_IA_core_domain"/>
</dbReference>
<evidence type="ECO:0000259" key="13">
    <source>
        <dbReference type="PROSITE" id="PS50880"/>
    </source>
</evidence>
<keyword evidence="8" id="KW-0413">Isomerase</keyword>
<evidence type="ECO:0000256" key="10">
    <source>
        <dbReference type="ARBA" id="ARBA00031985"/>
    </source>
</evidence>
<dbReference type="EMBL" id="CP104064">
    <property type="protein sequence ID" value="WAH39276.1"/>
    <property type="molecule type" value="Genomic_DNA"/>
</dbReference>
<keyword evidence="5" id="KW-0460">Magnesium</keyword>
<dbReference type="Gene3D" id="2.70.20.10">
    <property type="entry name" value="Topoisomerase I, domain 3"/>
    <property type="match status" value="1"/>
</dbReference>
<evidence type="ECO:0000256" key="4">
    <source>
        <dbReference type="ARBA" id="ARBA00022723"/>
    </source>
</evidence>
<evidence type="ECO:0000256" key="2">
    <source>
        <dbReference type="ARBA" id="ARBA00009446"/>
    </source>
</evidence>
<dbReference type="SMART" id="SM00436">
    <property type="entry name" value="TOP1Bc"/>
    <property type="match status" value="1"/>
</dbReference>
<dbReference type="InterPro" id="IPR003601">
    <property type="entry name" value="Topo_IA_2"/>
</dbReference>
<name>A0ABY6ZAJ0_9BACL</name>
<dbReference type="InterPro" id="IPR013497">
    <property type="entry name" value="Topo_IA_cen"/>
</dbReference>
<sequence length="700" mass="77930">MAEKPSVARDIAGVIGGVRRHSGYIEAREYTITWAVGHLVTLADAHDYDRKYKKWSAEDLPIVPKPFRLKVVESSKEQYNVVASLLKRAKEVIVATDAGREGQLIYELIALSAGYKGKAKRLWLSSLTEGAIREALNGLKNNIDYRNLYFAGFARAQADWLVGINATRAMTTHAGTLLTIGRVQTPTLAMIVHRDCQIEQFKPEPYFELEVIFTHVNGEYKGKWFDGDKQTRFNNKESADRILGKVKGQSACITKLTQKTVPEQPPQLFDLTSLQRTANQKFGFTADQTLKLAQSLYETHKVLTYPRTDSRYVSDDIVPTLRKRLSAAGKMFPELTDLIPHVIRPTKRVVNGAKVSDHHAIIPTETTVSTTLRPDERKIYELVTKQTLAALLVPAEWASTTIKTTMGGELFKTSGRVLVKSGWKSVFGTDTPDSTDKKVDDEDTQATLPMVEEGDKVTARDAVVLSKQTKPPSHFTEASLLSAMEHAGRQVDDETLAEALKDRGLGTPATRASIIEKIKRDGYVEVNKKHLVATNKGRALIEAIHIDALKSPELTGDWEHRLAQIESGNDDAGQFISEITEFTRTVVATINQTQVDMILEGQSISREAVGTCPLCGGAVIETKKSYGCVNWKTQGCKFTVWKRISGHKVTQTQVKELLTKKRTKRLKFKSKAGKDFEARLVLTPDASVEFEFERRAGKGE</sequence>
<dbReference type="PROSITE" id="PS50880">
    <property type="entry name" value="TOPRIM"/>
    <property type="match status" value="1"/>
</dbReference>
<dbReference type="InterPro" id="IPR005738">
    <property type="entry name" value="TopoIII"/>
</dbReference>
<dbReference type="Pfam" id="PF01131">
    <property type="entry name" value="Topoisom_bac"/>
    <property type="match status" value="1"/>
</dbReference>
<dbReference type="PRINTS" id="PR00417">
    <property type="entry name" value="PRTPISMRASEI"/>
</dbReference>
<dbReference type="PANTHER" id="PTHR11390">
    <property type="entry name" value="PROKARYOTIC DNA TOPOISOMERASE"/>
    <property type="match status" value="1"/>
</dbReference>
<dbReference type="PANTHER" id="PTHR11390:SF21">
    <property type="entry name" value="DNA TOPOISOMERASE 3-ALPHA"/>
    <property type="match status" value="1"/>
</dbReference>
<evidence type="ECO:0000256" key="3">
    <source>
        <dbReference type="ARBA" id="ARBA00012891"/>
    </source>
</evidence>
<dbReference type="Gene3D" id="1.10.290.10">
    <property type="entry name" value="Topoisomerase I, domain 4"/>
    <property type="match status" value="1"/>
</dbReference>
<dbReference type="CDD" id="cd00186">
    <property type="entry name" value="TOP1Ac"/>
    <property type="match status" value="1"/>
</dbReference>
<keyword evidence="16" id="KW-1185">Reference proteome</keyword>
<dbReference type="NCBIfam" id="NF005829">
    <property type="entry name" value="PRK07726.1"/>
    <property type="match status" value="1"/>
</dbReference>
<dbReference type="NCBIfam" id="TIGR01056">
    <property type="entry name" value="topB"/>
    <property type="match status" value="1"/>
</dbReference>
<evidence type="ECO:0000313" key="16">
    <source>
        <dbReference type="Proteomes" id="UP001164803"/>
    </source>
</evidence>
<feature type="domain" description="Topo IA-type catalytic" evidence="14">
    <location>
        <begin position="145"/>
        <end position="587"/>
    </location>
</feature>
<dbReference type="PROSITE" id="PS00396">
    <property type="entry name" value="TOPO_IA_1"/>
    <property type="match status" value="1"/>
</dbReference>
<gene>
    <name evidence="15" type="ORF">NZD86_18960</name>
</gene>
<evidence type="ECO:0000256" key="12">
    <source>
        <dbReference type="ARBA" id="ARBA00032877"/>
    </source>
</evidence>
<evidence type="ECO:0000256" key="5">
    <source>
        <dbReference type="ARBA" id="ARBA00022842"/>
    </source>
</evidence>
<accession>A0ABY6ZAJ0</accession>
<dbReference type="Proteomes" id="UP001164803">
    <property type="component" value="Chromosome"/>
</dbReference>
<evidence type="ECO:0000313" key="15">
    <source>
        <dbReference type="EMBL" id="WAH39276.1"/>
    </source>
</evidence>
<dbReference type="Gene3D" id="1.10.460.10">
    <property type="entry name" value="Topoisomerase I, domain 2"/>
    <property type="match status" value="1"/>
</dbReference>
<dbReference type="SUPFAM" id="SSF56712">
    <property type="entry name" value="Prokaryotic type I DNA topoisomerase"/>
    <property type="match status" value="1"/>
</dbReference>
<dbReference type="InterPro" id="IPR000380">
    <property type="entry name" value="Topo_IA"/>
</dbReference>
<proteinExistence type="inferred from homology"/>
<protein>
    <recommendedName>
        <fullName evidence="3">DNA topoisomerase</fullName>
        <ecNumber evidence="3">5.6.2.1</ecNumber>
    </recommendedName>
    <alternativeName>
        <fullName evidence="12">Omega-protein</fullName>
    </alternativeName>
    <alternativeName>
        <fullName evidence="11">Relaxing enzyme</fullName>
    </alternativeName>
    <alternativeName>
        <fullName evidence="9">Swivelase</fullName>
    </alternativeName>
    <alternativeName>
        <fullName evidence="10">Untwisting enzyme</fullName>
    </alternativeName>
</protein>
<comment type="similarity">
    <text evidence="2">Belongs to the type IA topoisomerase family.</text>
</comment>
<feature type="domain" description="Toprim" evidence="13">
    <location>
        <begin position="58"/>
        <end position="128"/>
    </location>
</feature>
<dbReference type="InterPro" id="IPR034144">
    <property type="entry name" value="TOPRIM_TopoIII"/>
</dbReference>
<dbReference type="SMART" id="SM00437">
    <property type="entry name" value="TOP1Ac"/>
    <property type="match status" value="1"/>
</dbReference>
<dbReference type="PROSITE" id="PS52039">
    <property type="entry name" value="TOPO_IA_2"/>
    <property type="match status" value="1"/>
</dbReference>
<evidence type="ECO:0000256" key="9">
    <source>
        <dbReference type="ARBA" id="ARBA00030003"/>
    </source>
</evidence>
<keyword evidence="4" id="KW-0479">Metal-binding</keyword>
<evidence type="ECO:0000256" key="8">
    <source>
        <dbReference type="ARBA" id="ARBA00023235"/>
    </source>
</evidence>
<keyword evidence="7" id="KW-0238">DNA-binding</keyword>
<evidence type="ECO:0000256" key="11">
    <source>
        <dbReference type="ARBA" id="ARBA00032235"/>
    </source>
</evidence>
<evidence type="ECO:0000256" key="6">
    <source>
        <dbReference type="ARBA" id="ARBA00023029"/>
    </source>
</evidence>
<dbReference type="SMART" id="SM00493">
    <property type="entry name" value="TOPRIM"/>
    <property type="match status" value="1"/>
</dbReference>
<dbReference type="Gene3D" id="3.40.50.140">
    <property type="match status" value="1"/>
</dbReference>
<dbReference type="InterPro" id="IPR006171">
    <property type="entry name" value="TOPRIM_dom"/>
</dbReference>
<dbReference type="InterPro" id="IPR013824">
    <property type="entry name" value="Topo_IA_cen_sub1"/>
</dbReference>
<dbReference type="InterPro" id="IPR013826">
    <property type="entry name" value="Topo_IA_cen_sub3"/>
</dbReference>
<organism evidence="15 16">
    <name type="scientific">Alicyclobacillus dauci</name>
    <dbReference type="NCBI Taxonomy" id="1475485"/>
    <lineage>
        <taxon>Bacteria</taxon>
        <taxon>Bacillati</taxon>
        <taxon>Bacillota</taxon>
        <taxon>Bacilli</taxon>
        <taxon>Bacillales</taxon>
        <taxon>Alicyclobacillaceae</taxon>
        <taxon>Alicyclobacillus</taxon>
    </lineage>
</organism>
<reference evidence="15" key="1">
    <citation type="submission" date="2022-08" db="EMBL/GenBank/DDBJ databases">
        <title>Alicyclobacillus dauci DSM2870, complete genome.</title>
        <authorList>
            <person name="Wang Q."/>
            <person name="Cai R."/>
            <person name="Wang Z."/>
        </authorList>
    </citation>
    <scope>NUCLEOTIDE SEQUENCE</scope>
    <source>
        <strain evidence="15">DSM 28700</strain>
    </source>
</reference>
<evidence type="ECO:0000259" key="14">
    <source>
        <dbReference type="PROSITE" id="PS52039"/>
    </source>
</evidence>
<dbReference type="RefSeq" id="WP_268046946.1">
    <property type="nucleotide sequence ID" value="NZ_CP104064.1"/>
</dbReference>
<keyword evidence="6" id="KW-0799">Topoisomerase</keyword>